<evidence type="ECO:0000256" key="3">
    <source>
        <dbReference type="SAM" id="Phobius"/>
    </source>
</evidence>
<accession>A0A6N7R6C5</accession>
<keyword evidence="3" id="KW-0472">Membrane</keyword>
<name>A0A6N7R6C5_9BACI</name>
<dbReference type="RefSeq" id="WP_153837206.1">
    <property type="nucleotide sequence ID" value="NZ_JBHUMW010000066.1"/>
</dbReference>
<evidence type="ECO:0000313" key="5">
    <source>
        <dbReference type="Proteomes" id="UP000435187"/>
    </source>
</evidence>
<dbReference type="PANTHER" id="PTHR37813">
    <property type="entry name" value="FELS-2 PROPHAGE PROTEIN"/>
    <property type="match status" value="1"/>
</dbReference>
<organism evidence="4 5">
    <name type="scientific">Gracilibacillus thailandensis</name>
    <dbReference type="NCBI Taxonomy" id="563735"/>
    <lineage>
        <taxon>Bacteria</taxon>
        <taxon>Bacillati</taxon>
        <taxon>Bacillota</taxon>
        <taxon>Bacilli</taxon>
        <taxon>Bacillales</taxon>
        <taxon>Bacillaceae</taxon>
        <taxon>Gracilibacillus</taxon>
    </lineage>
</organism>
<feature type="region of interest" description="Disordered" evidence="2">
    <location>
        <begin position="529"/>
        <end position="570"/>
    </location>
</feature>
<feature type="coiled-coil region" evidence="1">
    <location>
        <begin position="52"/>
        <end position="95"/>
    </location>
</feature>
<keyword evidence="1" id="KW-0175">Coiled coil</keyword>
<reference evidence="4 5" key="1">
    <citation type="submission" date="2019-10" db="EMBL/GenBank/DDBJ databases">
        <title>Gracilibacillus salitolerans sp. nov., a moderate halophile isolated from a saline soil in northwest China.</title>
        <authorList>
            <person name="Gan L."/>
        </authorList>
    </citation>
    <scope>NUCLEOTIDE SEQUENCE [LARGE SCALE GENOMIC DNA]</scope>
    <source>
        <strain evidence="4 5">TP2-8</strain>
    </source>
</reference>
<proteinExistence type="predicted"/>
<dbReference type="Proteomes" id="UP000435187">
    <property type="component" value="Unassembled WGS sequence"/>
</dbReference>
<evidence type="ECO:0000256" key="2">
    <source>
        <dbReference type="SAM" id="MobiDB-lite"/>
    </source>
</evidence>
<keyword evidence="3" id="KW-0812">Transmembrane</keyword>
<evidence type="ECO:0000256" key="1">
    <source>
        <dbReference type="SAM" id="Coils"/>
    </source>
</evidence>
<evidence type="ECO:0008006" key="6">
    <source>
        <dbReference type="Google" id="ProtNLM"/>
    </source>
</evidence>
<feature type="transmembrane region" description="Helical" evidence="3">
    <location>
        <begin position="324"/>
        <end position="344"/>
    </location>
</feature>
<keyword evidence="5" id="KW-1185">Reference proteome</keyword>
<protein>
    <recommendedName>
        <fullName evidence="6">Phage tail tape measure protein</fullName>
    </recommendedName>
</protein>
<dbReference type="PANTHER" id="PTHR37813:SF1">
    <property type="entry name" value="FELS-2 PROPHAGE PROTEIN"/>
    <property type="match status" value="1"/>
</dbReference>
<dbReference type="AlphaFoldDB" id="A0A6N7R6C5"/>
<dbReference type="EMBL" id="WJEE01000100">
    <property type="protein sequence ID" value="MRI68775.1"/>
    <property type="molecule type" value="Genomic_DNA"/>
</dbReference>
<comment type="caution">
    <text evidence="4">The sequence shown here is derived from an EMBL/GenBank/DDBJ whole genome shotgun (WGS) entry which is preliminary data.</text>
</comment>
<feature type="transmembrane region" description="Helical" evidence="3">
    <location>
        <begin position="31"/>
        <end position="53"/>
    </location>
</feature>
<sequence length="618" mass="67233">MAKGSLITALPALVPITGVLAGGLGAIASAFTSAGLGAAGFGAVAIPALTGVFKAQEELKKAQEQMDAAETAEEQAEATAELERVQAKYNESQWEGVKALQSFTKFHKDFAKEFEPKVIDTFVRGLDGLKRTMELAKPAIDGTVTAVSNLVDSFNANLETADVRAFFDWLGDTAGPNLETLTKSLGNFGQGIMNMLVAFDPLAQSFNDGFLSMSEKFREWSSTLSENQAFQNFMNYVRENTPTVLELIGNIVTTLVNLGIAMEPMATKVLEMANSFFAWTSELFKNHEWVGKLVGVATIAIGLFKLFAPIVTGVIVAFKGLIPFVTMVSGWIGKLGGVLIKYAPKVAMFGARIASLTNPIGIAINIIITLATVVISHWDQIWAWTKKTFAKVSNWISNKWGEVKNAFNVLKQLYSILRNRFTDMVNAVKQKMTDVKDRIKNGWDTVMDFLTGIDLFEVGQNILEGMINGVGSMAGKLVDKVSGVVGGAIDKAKNLLGIASPSKLFEQFGKWTGEGYINGIDKMNRQVTQASRGMMSAAVPQASSRGYTPKPSGTTSASSNTSDSNGLNREVLDRLERIDKSIKAGQVIVMDKREVAKTLAEPMEKRLELRRKDRQAFR</sequence>
<keyword evidence="3" id="KW-1133">Transmembrane helix</keyword>
<feature type="transmembrane region" description="Helical" evidence="3">
    <location>
        <begin position="356"/>
        <end position="378"/>
    </location>
</feature>
<evidence type="ECO:0000313" key="4">
    <source>
        <dbReference type="EMBL" id="MRI68775.1"/>
    </source>
</evidence>
<gene>
    <name evidence="4" type="ORF">GH885_20960</name>
</gene>
<feature type="transmembrane region" description="Helical" evidence="3">
    <location>
        <begin position="293"/>
        <end position="318"/>
    </location>
</feature>
<feature type="compositionally biased region" description="Low complexity" evidence="2">
    <location>
        <begin position="552"/>
        <end position="566"/>
    </location>
</feature>